<evidence type="ECO:0000256" key="4">
    <source>
        <dbReference type="SAM" id="Coils"/>
    </source>
</evidence>
<sequence length="625" mass="69633">MKTHHPNFRRSLIATLVAGAVVALPAFAATRAPAKAQGKPTVAEAEAFIKDAEERLEQLGLDAQRAEWVAENFITLDTQSMTAQASEGFLTLSGETALKARRYKDLKLPEASARKLMLLQQTLMLPEAKDRATYARLAAHMTGAYGSAKYCPASVSTSAAGAAKPACMPLGELEKVLATSRDPNRLKEVWLGWHAQSPSYKDDYAKYVEVSNKGARTMGYADTGALWRSGYDMSPEAFSSEMERLWQQVKPLYDSLHTYTRFKLRQAYGASVVPATGPIPAHLLGNMWAQSWDNLYPLLKPATKDGGEDLTALLEERKTDAVAMTRYAEGFYTSLGMRKLPETFWERSLLTKPRDREVVCHASAWDLDGKDDVRIKMCITPTAEDFRVIHHELGHLYYDLAYSVQPPLFKNGANDGFHEAIGDTVALSITPAYLKQVGLMKTEPDPSADIGPLLYTALQKVAFLPFGYMVDKWRWQVYSGQVKPADYDKAWWALKEQYQGVSRPAPMLENGFDAGAKFHVASDTPYARYFLAHVLQFQFHRALCREAGYSGPLNRCSIYGNKQAGAKFQQMLAMGKSKPWPEALKAVTGEDKMDATAMLDYFAPLKTWLDEQNRELARTDASVKP</sequence>
<reference evidence="6 7" key="1">
    <citation type="submission" date="2022-08" db="EMBL/GenBank/DDBJ databases">
        <title>Reclassification of Massilia species as members of the genera Telluria, Duganella, Pseudoduganella, Mokoshia gen. nov. and Zemynaea gen. nov. using orthogonal and non-orthogonal genome-based approaches.</title>
        <authorList>
            <person name="Bowman J.P."/>
        </authorList>
    </citation>
    <scope>NUCLEOTIDE SEQUENCE [LARGE SCALE GENOMIC DNA]</scope>
    <source>
        <strain evidence="6 7">LMG 28164</strain>
    </source>
</reference>
<evidence type="ECO:0000256" key="1">
    <source>
        <dbReference type="ARBA" id="ARBA00022729"/>
    </source>
</evidence>
<keyword evidence="4" id="KW-0175">Coiled coil</keyword>
<dbReference type="Pfam" id="PF01401">
    <property type="entry name" value="Peptidase_M2"/>
    <property type="match status" value="1"/>
</dbReference>
<keyword evidence="3" id="KW-0325">Glycoprotein</keyword>
<accession>A0ABT2ABV7</accession>
<keyword evidence="7" id="KW-1185">Reference proteome</keyword>
<feature type="signal peptide" evidence="5">
    <location>
        <begin position="1"/>
        <end position="28"/>
    </location>
</feature>
<dbReference type="RefSeq" id="WP_258847465.1">
    <property type="nucleotide sequence ID" value="NZ_JANUGX010000030.1"/>
</dbReference>
<dbReference type="PANTHER" id="PTHR10514">
    <property type="entry name" value="ANGIOTENSIN-CONVERTING ENZYME"/>
    <property type="match status" value="1"/>
</dbReference>
<keyword evidence="2" id="KW-1015">Disulfide bond</keyword>
<dbReference type="SUPFAM" id="SSF55486">
    <property type="entry name" value="Metalloproteases ('zincins'), catalytic domain"/>
    <property type="match status" value="1"/>
</dbReference>
<evidence type="ECO:0000256" key="5">
    <source>
        <dbReference type="SAM" id="SignalP"/>
    </source>
</evidence>
<dbReference type="PROSITE" id="PS51318">
    <property type="entry name" value="TAT"/>
    <property type="match status" value="1"/>
</dbReference>
<dbReference type="PROSITE" id="PS52011">
    <property type="entry name" value="PEPTIDASE_M2"/>
    <property type="match status" value="1"/>
</dbReference>
<dbReference type="EMBL" id="JANUGX010000030">
    <property type="protein sequence ID" value="MCS0591695.1"/>
    <property type="molecule type" value="Genomic_DNA"/>
</dbReference>
<dbReference type="CDD" id="cd06461">
    <property type="entry name" value="M2_ACE"/>
    <property type="match status" value="1"/>
</dbReference>
<evidence type="ECO:0000256" key="3">
    <source>
        <dbReference type="ARBA" id="ARBA00023180"/>
    </source>
</evidence>
<proteinExistence type="predicted"/>
<evidence type="ECO:0000313" key="6">
    <source>
        <dbReference type="EMBL" id="MCS0591695.1"/>
    </source>
</evidence>
<feature type="chain" id="PRO_5045878291" evidence="5">
    <location>
        <begin position="29"/>
        <end position="625"/>
    </location>
</feature>
<evidence type="ECO:0000313" key="7">
    <source>
        <dbReference type="Proteomes" id="UP001205560"/>
    </source>
</evidence>
<organism evidence="6 7">
    <name type="scientific">Massilia norwichensis</name>
    <dbReference type="NCBI Taxonomy" id="1442366"/>
    <lineage>
        <taxon>Bacteria</taxon>
        <taxon>Pseudomonadati</taxon>
        <taxon>Pseudomonadota</taxon>
        <taxon>Betaproteobacteria</taxon>
        <taxon>Burkholderiales</taxon>
        <taxon>Oxalobacteraceae</taxon>
        <taxon>Telluria group</taxon>
        <taxon>Massilia</taxon>
    </lineage>
</organism>
<comment type="caution">
    <text evidence="6">The sequence shown here is derived from an EMBL/GenBank/DDBJ whole genome shotgun (WGS) entry which is preliminary data.</text>
</comment>
<gene>
    <name evidence="6" type="ORF">NX782_21105</name>
</gene>
<evidence type="ECO:0000256" key="2">
    <source>
        <dbReference type="ARBA" id="ARBA00023157"/>
    </source>
</evidence>
<dbReference type="InterPro" id="IPR006311">
    <property type="entry name" value="TAT_signal"/>
</dbReference>
<dbReference type="PANTHER" id="PTHR10514:SF27">
    <property type="entry name" value="ANGIOTENSIN-CONVERTING ENZYME"/>
    <property type="match status" value="1"/>
</dbReference>
<keyword evidence="1 5" id="KW-0732">Signal</keyword>
<name>A0ABT2ABV7_9BURK</name>
<feature type="coiled-coil region" evidence="4">
    <location>
        <begin position="42"/>
        <end position="69"/>
    </location>
</feature>
<dbReference type="Proteomes" id="UP001205560">
    <property type="component" value="Unassembled WGS sequence"/>
</dbReference>
<dbReference type="InterPro" id="IPR001548">
    <property type="entry name" value="Peptidase_M2"/>
</dbReference>
<protein>
    <submittedName>
        <fullName evidence="6">M2 family metallopeptidase</fullName>
    </submittedName>
</protein>
<dbReference type="Gene3D" id="1.10.1370.30">
    <property type="match status" value="2"/>
</dbReference>
<dbReference type="PRINTS" id="PR00791">
    <property type="entry name" value="PEPDIPTASEA"/>
</dbReference>